<feature type="non-terminal residue" evidence="1">
    <location>
        <position position="51"/>
    </location>
</feature>
<reference evidence="1" key="1">
    <citation type="submission" date="2021-06" db="EMBL/GenBank/DDBJ databases">
        <authorList>
            <person name="Kallberg Y."/>
            <person name="Tangrot J."/>
            <person name="Rosling A."/>
        </authorList>
    </citation>
    <scope>NUCLEOTIDE SEQUENCE</scope>
    <source>
        <strain evidence="1">AU212A</strain>
    </source>
</reference>
<gene>
    <name evidence="1" type="ORF">SCALOS_LOCUS9740</name>
</gene>
<dbReference type="EMBL" id="CAJVPM010031947">
    <property type="protein sequence ID" value="CAG8681193.1"/>
    <property type="molecule type" value="Genomic_DNA"/>
</dbReference>
<keyword evidence="2" id="KW-1185">Reference proteome</keyword>
<feature type="non-terminal residue" evidence="1">
    <location>
        <position position="1"/>
    </location>
</feature>
<accession>A0ACA9P318</accession>
<protein>
    <submittedName>
        <fullName evidence="1">6130_t:CDS:1</fullName>
    </submittedName>
</protein>
<dbReference type="Proteomes" id="UP000789860">
    <property type="component" value="Unassembled WGS sequence"/>
</dbReference>
<organism evidence="1 2">
    <name type="scientific">Scutellospora calospora</name>
    <dbReference type="NCBI Taxonomy" id="85575"/>
    <lineage>
        <taxon>Eukaryota</taxon>
        <taxon>Fungi</taxon>
        <taxon>Fungi incertae sedis</taxon>
        <taxon>Mucoromycota</taxon>
        <taxon>Glomeromycotina</taxon>
        <taxon>Glomeromycetes</taxon>
        <taxon>Diversisporales</taxon>
        <taxon>Gigasporaceae</taxon>
        <taxon>Scutellospora</taxon>
    </lineage>
</organism>
<name>A0ACA9P318_9GLOM</name>
<sequence length="51" mass="5941">ANQTPQTPRQTIKANQKSKSIPENTRENEDTKRQKNQKKINTKLGIWSSKF</sequence>
<evidence type="ECO:0000313" key="2">
    <source>
        <dbReference type="Proteomes" id="UP000789860"/>
    </source>
</evidence>
<proteinExistence type="predicted"/>
<evidence type="ECO:0000313" key="1">
    <source>
        <dbReference type="EMBL" id="CAG8681193.1"/>
    </source>
</evidence>
<comment type="caution">
    <text evidence="1">The sequence shown here is derived from an EMBL/GenBank/DDBJ whole genome shotgun (WGS) entry which is preliminary data.</text>
</comment>